<keyword evidence="12" id="KW-1185">Reference proteome</keyword>
<dbReference type="GO" id="GO:0042742">
    <property type="term" value="P:defense response to bacterium"/>
    <property type="evidence" value="ECO:0007669"/>
    <property type="project" value="UniProtKB-ARBA"/>
</dbReference>
<reference evidence="12" key="1">
    <citation type="submission" date="2024-06" db="EMBL/GenBank/DDBJ databases">
        <authorList>
            <person name="Ryan C."/>
        </authorList>
    </citation>
    <scope>NUCLEOTIDE SEQUENCE [LARGE SCALE GENOMIC DNA]</scope>
</reference>
<accession>A0ABC9D8A0</accession>
<dbReference type="Gene3D" id="3.40.50.300">
    <property type="entry name" value="P-loop containing nucleotide triphosphate hydrolases"/>
    <property type="match status" value="1"/>
</dbReference>
<keyword evidence="3" id="KW-0677">Repeat</keyword>
<sequence>MELAMGAMGPLFPKLLQLLEDKYIAQRGLKREVESLSRELGMVHAALAEVSRAPPERLTEPDKLWARQIRELSYDMEDAVDAFILRVARRELAATADGGKEVLKRIAGKATKMVKKIKERHQISEKIKDIKNLSKELSELRTRYTFSGGAPAMNTGVDPRVINLYKNEGDLVGVEEARDELIWKLTCPEDNKSLKIVSIVGSGGLGKTTLAKLAYDQLKAQSFDCWAFVSVGRNPNVTSTLREMLEKLDQKSSREVDMASWNGERFCEELHKFLQGKRYIIVVDDLWDKETWKTIKHALQDSNCGSRVIITTRNSEVSTKANDVYKLKPLSHEKSKELFYKRVSRKNGDNQLDNVSNKIIDKCDGVPLAIIAIASLLVDRPLEDWEKVYESIVFGHEEDKTRTILLYSYYDLPSYLKPCLLYLSMYPEDHLIEKSTLVWSWIAEGFVQLQKMGDNLFEVGEMYFNELLNRSMIQPEDNKQDGSIDGCRVHDIVLDIIRDLSREENFVTILVEKQCALPDYVTRMKEVSLYGSERKVRRLSIQRCRMERIPQDAMGLPEVLRSLNIISSEIEVIPPLSSFQACRVLVIEGRRTTWELKHLGKLLHLRYLEINGAKGCSELPKEIGNLKFLQTLVLKETGIDELPPAVCELPQLLCLRVMGGHRVMVPGNRMGKLVRLEQLKLRRVEEAEADDFLVELGKLTRLRVLDLEFYSNIKDRSLKALVLSLSNLVEIRELKLRSDEVPLAWEDWRPPQQLWHLNLYRIDFYPQLMNPSSFGRLRSFYLFKQVVEAKDMESLSLLPELQYLEMRGSTLHQGIIVGAEGFKNLRVCRVPTTFKFLQGAMPRLESLLLEVAMEYGKVIVQYRKIILEQLPTRYAIPDLDFGLGNLVSLKEVTVNICCSGSILPDVEAAEAALRRAIEDHPTRPTLHLRRSTEEYMLSDNEVQPEKVTCLGVNAREMGKFTLHGYVQIFKHYSWLEEITIDIDCEGARLCEVKEIEAMFKLAATVHRNRPILLTNRINEDKMDCNSEPEKVPDLLLSVRDMKDNHPRFDHLHAMQISCRWLEEINVDIDCTDARLCEVESLEVVLRFAAAAHPKRPTLHMKRVNQDKMASSS</sequence>
<evidence type="ECO:0000259" key="9">
    <source>
        <dbReference type="Pfam" id="PF23559"/>
    </source>
</evidence>
<evidence type="ECO:0000256" key="5">
    <source>
        <dbReference type="ARBA" id="ARBA00022821"/>
    </source>
</evidence>
<protein>
    <submittedName>
        <fullName evidence="11">Uncharacterized protein</fullName>
    </submittedName>
</protein>
<dbReference type="Gene3D" id="3.80.10.10">
    <property type="entry name" value="Ribonuclease Inhibitor"/>
    <property type="match status" value="1"/>
</dbReference>
<dbReference type="PANTHER" id="PTHR23155">
    <property type="entry name" value="DISEASE RESISTANCE PROTEIN RP"/>
    <property type="match status" value="1"/>
</dbReference>
<dbReference type="Gene3D" id="1.20.5.4130">
    <property type="match status" value="1"/>
</dbReference>
<dbReference type="AlphaFoldDB" id="A0ABC9D8A0"/>
<dbReference type="InterPro" id="IPR027417">
    <property type="entry name" value="P-loop_NTPase"/>
</dbReference>
<comment type="similarity">
    <text evidence="1">Belongs to the disease resistance NB-LRR family.</text>
</comment>
<dbReference type="SUPFAM" id="SSF52540">
    <property type="entry name" value="P-loop containing nucleoside triphosphate hydrolases"/>
    <property type="match status" value="1"/>
</dbReference>
<dbReference type="GO" id="GO:0009626">
    <property type="term" value="P:plant-type hypersensitive response"/>
    <property type="evidence" value="ECO:0007669"/>
    <property type="project" value="UniProtKB-ARBA"/>
</dbReference>
<dbReference type="FunFam" id="3.40.50.300:FF:001091">
    <property type="entry name" value="Probable disease resistance protein At1g61300"/>
    <property type="match status" value="1"/>
</dbReference>
<dbReference type="EMBL" id="OZ075141">
    <property type="protein sequence ID" value="CAL5033825.1"/>
    <property type="molecule type" value="Genomic_DNA"/>
</dbReference>
<feature type="domain" description="Disease resistance N-terminal" evidence="8">
    <location>
        <begin position="7"/>
        <end position="97"/>
    </location>
</feature>
<evidence type="ECO:0000256" key="4">
    <source>
        <dbReference type="ARBA" id="ARBA00022741"/>
    </source>
</evidence>
<dbReference type="Proteomes" id="UP001497457">
    <property type="component" value="Chromosome 31b"/>
</dbReference>
<dbReference type="Pfam" id="PF00931">
    <property type="entry name" value="NB-ARC"/>
    <property type="match status" value="1"/>
</dbReference>
<dbReference type="InterPro" id="IPR032675">
    <property type="entry name" value="LRR_dom_sf"/>
</dbReference>
<feature type="domain" description="NB-ARC" evidence="7">
    <location>
        <begin position="179"/>
        <end position="347"/>
    </location>
</feature>
<evidence type="ECO:0000313" key="11">
    <source>
        <dbReference type="EMBL" id="CAL5033825.1"/>
    </source>
</evidence>
<evidence type="ECO:0000256" key="6">
    <source>
        <dbReference type="ARBA" id="ARBA00023054"/>
    </source>
</evidence>
<evidence type="ECO:0000259" key="7">
    <source>
        <dbReference type="Pfam" id="PF00931"/>
    </source>
</evidence>
<feature type="domain" description="Disease resistance protein winged helix" evidence="9">
    <location>
        <begin position="425"/>
        <end position="497"/>
    </location>
</feature>
<dbReference type="InterPro" id="IPR058922">
    <property type="entry name" value="WHD_DRP"/>
</dbReference>
<dbReference type="InterPro" id="IPR041118">
    <property type="entry name" value="Rx_N"/>
</dbReference>
<dbReference type="Gene3D" id="1.10.10.10">
    <property type="entry name" value="Winged helix-like DNA-binding domain superfamily/Winged helix DNA-binding domain"/>
    <property type="match status" value="1"/>
</dbReference>
<dbReference type="PRINTS" id="PR00364">
    <property type="entry name" value="DISEASERSIST"/>
</dbReference>
<keyword evidence="6" id="KW-0175">Coiled coil</keyword>
<dbReference type="GO" id="GO:0002758">
    <property type="term" value="P:innate immune response-activating signaling pathway"/>
    <property type="evidence" value="ECO:0007669"/>
    <property type="project" value="UniProtKB-ARBA"/>
</dbReference>
<dbReference type="Pfam" id="PF18052">
    <property type="entry name" value="Rx_N"/>
    <property type="match status" value="1"/>
</dbReference>
<name>A0ABC9D8A0_9POAL</name>
<keyword evidence="2" id="KW-0433">Leucine-rich repeat</keyword>
<dbReference type="InterPro" id="IPR002182">
    <property type="entry name" value="NB-ARC"/>
</dbReference>
<dbReference type="SUPFAM" id="SSF52058">
    <property type="entry name" value="L domain-like"/>
    <property type="match status" value="1"/>
</dbReference>
<reference evidence="11 12" key="2">
    <citation type="submission" date="2024-10" db="EMBL/GenBank/DDBJ databases">
        <authorList>
            <person name="Ryan C."/>
        </authorList>
    </citation>
    <scope>NUCLEOTIDE SEQUENCE [LARGE SCALE GENOMIC DNA]</scope>
</reference>
<dbReference type="Pfam" id="PF23559">
    <property type="entry name" value="WHD_DRP"/>
    <property type="match status" value="1"/>
</dbReference>
<evidence type="ECO:0000256" key="3">
    <source>
        <dbReference type="ARBA" id="ARBA00022737"/>
    </source>
</evidence>
<dbReference type="PANTHER" id="PTHR23155:SF1181">
    <property type="entry name" value="OS08G0170200 PROTEIN"/>
    <property type="match status" value="1"/>
</dbReference>
<proteinExistence type="inferred from homology"/>
<evidence type="ECO:0000256" key="1">
    <source>
        <dbReference type="ARBA" id="ARBA00008894"/>
    </source>
</evidence>
<keyword evidence="5" id="KW-0611">Plant defense</keyword>
<dbReference type="InterPro" id="IPR042197">
    <property type="entry name" value="Apaf_helical"/>
</dbReference>
<dbReference type="FunFam" id="1.10.10.10:FF:000322">
    <property type="entry name" value="Probable disease resistance protein At1g63360"/>
    <property type="match status" value="1"/>
</dbReference>
<dbReference type="GO" id="GO:0000166">
    <property type="term" value="F:nucleotide binding"/>
    <property type="evidence" value="ECO:0007669"/>
    <property type="project" value="UniProtKB-KW"/>
</dbReference>
<dbReference type="InterPro" id="IPR036388">
    <property type="entry name" value="WH-like_DNA-bd_sf"/>
</dbReference>
<evidence type="ECO:0000259" key="10">
    <source>
        <dbReference type="Pfam" id="PF23598"/>
    </source>
</evidence>
<dbReference type="Gene3D" id="1.10.8.430">
    <property type="entry name" value="Helical domain of apoptotic protease-activating factors"/>
    <property type="match status" value="1"/>
</dbReference>
<evidence type="ECO:0000256" key="2">
    <source>
        <dbReference type="ARBA" id="ARBA00022614"/>
    </source>
</evidence>
<dbReference type="InterPro" id="IPR038005">
    <property type="entry name" value="RX-like_CC"/>
</dbReference>
<evidence type="ECO:0000313" key="12">
    <source>
        <dbReference type="Proteomes" id="UP001497457"/>
    </source>
</evidence>
<gene>
    <name evidence="11" type="ORF">URODEC1_LOCUS82831</name>
</gene>
<dbReference type="InterPro" id="IPR044974">
    <property type="entry name" value="Disease_R_plants"/>
</dbReference>
<dbReference type="InterPro" id="IPR055414">
    <property type="entry name" value="LRR_R13L4/SHOC2-like"/>
</dbReference>
<feature type="domain" description="Disease resistance R13L4/SHOC-2-like LRR" evidence="10">
    <location>
        <begin position="560"/>
        <end position="926"/>
    </location>
</feature>
<dbReference type="CDD" id="cd14798">
    <property type="entry name" value="RX-CC_like"/>
    <property type="match status" value="1"/>
</dbReference>
<organism evidence="11 12">
    <name type="scientific">Urochloa decumbens</name>
    <dbReference type="NCBI Taxonomy" id="240449"/>
    <lineage>
        <taxon>Eukaryota</taxon>
        <taxon>Viridiplantae</taxon>
        <taxon>Streptophyta</taxon>
        <taxon>Embryophyta</taxon>
        <taxon>Tracheophyta</taxon>
        <taxon>Spermatophyta</taxon>
        <taxon>Magnoliopsida</taxon>
        <taxon>Liliopsida</taxon>
        <taxon>Poales</taxon>
        <taxon>Poaceae</taxon>
        <taxon>PACMAD clade</taxon>
        <taxon>Panicoideae</taxon>
        <taxon>Panicodae</taxon>
        <taxon>Paniceae</taxon>
        <taxon>Melinidinae</taxon>
        <taxon>Urochloa</taxon>
    </lineage>
</organism>
<keyword evidence="4" id="KW-0547">Nucleotide-binding</keyword>
<dbReference type="Pfam" id="PF23598">
    <property type="entry name" value="LRR_14"/>
    <property type="match status" value="1"/>
</dbReference>
<evidence type="ECO:0000259" key="8">
    <source>
        <dbReference type="Pfam" id="PF18052"/>
    </source>
</evidence>